<dbReference type="AlphaFoldDB" id="A0AAJ5C7S6"/>
<gene>
    <name evidence="1" type="ORF">MEPE_05952</name>
</gene>
<protein>
    <submittedName>
        <fullName evidence="1">Uncharacterized protein</fullName>
    </submittedName>
</protein>
<accession>A0AAJ5C7S6</accession>
<evidence type="ECO:0000313" key="2">
    <source>
        <dbReference type="Proteomes" id="UP001294444"/>
    </source>
</evidence>
<dbReference type="EMBL" id="OAPG01000018">
    <property type="protein sequence ID" value="SNX87242.1"/>
    <property type="molecule type" value="Genomic_DNA"/>
</dbReference>
<reference evidence="1" key="1">
    <citation type="submission" date="2023-10" db="EMBL/GenBank/DDBJ databases">
        <authorList>
            <person name="Guldener U."/>
        </authorList>
    </citation>
    <scope>NUCLEOTIDE SEQUENCE</scope>
    <source>
        <strain evidence="1">Mp4</strain>
    </source>
</reference>
<proteinExistence type="predicted"/>
<dbReference type="Proteomes" id="UP001294444">
    <property type="component" value="Unassembled WGS sequence"/>
</dbReference>
<comment type="caution">
    <text evidence="1">The sequence shown here is derived from an EMBL/GenBank/DDBJ whole genome shotgun (WGS) entry which is preliminary data.</text>
</comment>
<sequence length="87" mass="9612">MDFRGLGFHTAAHDHTYEAIDFGHHKPQIASPQLIAKGGRTLLRQIIWEAIQADNDVAGDMTMAERKQTDLAGQRGIVFGLVVTQVK</sequence>
<name>A0AAJ5C7S6_9BASI</name>
<evidence type="ECO:0000313" key="1">
    <source>
        <dbReference type="EMBL" id="SNX87242.1"/>
    </source>
</evidence>
<organism evidence="1 2">
    <name type="scientific">Melanopsichium pennsylvanicum</name>
    <dbReference type="NCBI Taxonomy" id="63383"/>
    <lineage>
        <taxon>Eukaryota</taxon>
        <taxon>Fungi</taxon>
        <taxon>Dikarya</taxon>
        <taxon>Basidiomycota</taxon>
        <taxon>Ustilaginomycotina</taxon>
        <taxon>Ustilaginomycetes</taxon>
        <taxon>Ustilaginales</taxon>
        <taxon>Ustilaginaceae</taxon>
        <taxon>Melanopsichium</taxon>
    </lineage>
</organism>
<keyword evidence="2" id="KW-1185">Reference proteome</keyword>